<sequence>MDDASNIDSIAENPKSPASSDSPDDSDADSEDESHHNDELKTLEAELSTNPSNYYAHVQCIKLLRKMGEIEKLRQAREAMSAVFPLTPAMWQEWAKDEASLSSGAEVSSVVESSMSEDYWIIWEFEQALLCTIEEADTKAKEVQVQRIRGIFHRQLSVPLLNLRSTLLAYKAWEVEQGNVPGSESSDIDGIPSHVASAYQKAMEMYNARVQYEEQVSKQDISETEKLQNFMNYLKFEKSAGDPARVQVLYERAITDFPISNDLWLDYTRYLDKTLKAGNVVRDVYLRATRNCPCVGELWVRSLQSPFNALFRHLKRPPFLTKPFWFQYLDLFLTRIDGLRRRILFGSEAENVLNYSLIRETFQFASDYLSAQLKNSDGLLRLHAYWSLLELNLGKDLVAARGVWESLLKISGSMLEAWQGYIAMEIKLGHIKEARSIYKRCYSKRFPGTGSEVTPRLEELQLYRMQQESKAFAASTEQKDNPIKKNVREKRKGGPESTDEQSPAKRQKPTAQTQKKGYEKNKDQAQNPAEVTEEKEVKASVEKADSILENNRKTLTLEKQANSEDLRKFFSDVGGVVLFGYCVISLVENPGRFCSVVYEVKTASLVGLGVSIDLKVGTLGNAAPGLSN</sequence>
<keyword evidence="2" id="KW-0507">mRNA processing</keyword>
<dbReference type="GO" id="GO:0008380">
    <property type="term" value="P:RNA splicing"/>
    <property type="evidence" value="ECO:0007669"/>
    <property type="project" value="UniProtKB-KW"/>
</dbReference>
<evidence type="ECO:0000256" key="2">
    <source>
        <dbReference type="ARBA" id="ARBA00022664"/>
    </source>
</evidence>
<keyword evidence="3" id="KW-0677">Repeat</keyword>
<dbReference type="Gene3D" id="1.25.40.10">
    <property type="entry name" value="Tetratricopeptide repeat domain"/>
    <property type="match status" value="2"/>
</dbReference>
<feature type="region of interest" description="Disordered" evidence="6">
    <location>
        <begin position="471"/>
        <end position="539"/>
    </location>
</feature>
<comment type="subcellular location">
    <subcellularLocation>
        <location evidence="1">Nucleus</location>
    </subcellularLocation>
</comment>
<evidence type="ECO:0000313" key="7">
    <source>
        <dbReference type="EMBL" id="KAF2294064.1"/>
    </source>
</evidence>
<keyword evidence="5" id="KW-0539">Nucleus</keyword>
<dbReference type="SUPFAM" id="SSF48452">
    <property type="entry name" value="TPR-like"/>
    <property type="match status" value="1"/>
</dbReference>
<accession>A0A6A6KZQ4</accession>
<evidence type="ECO:0000256" key="4">
    <source>
        <dbReference type="ARBA" id="ARBA00023187"/>
    </source>
</evidence>
<dbReference type="InterPro" id="IPR003107">
    <property type="entry name" value="HAT"/>
</dbReference>
<protein>
    <recommendedName>
        <fullName evidence="9">Suppressor of forked domain-containing protein</fullName>
    </recommendedName>
</protein>
<reference evidence="7 8" key="1">
    <citation type="journal article" date="2020" name="Mol. Plant">
        <title>The Chromosome-Based Rubber Tree Genome Provides New Insights into Spurge Genome Evolution and Rubber Biosynthesis.</title>
        <authorList>
            <person name="Liu J."/>
            <person name="Shi C."/>
            <person name="Shi C.C."/>
            <person name="Li W."/>
            <person name="Zhang Q.J."/>
            <person name="Zhang Y."/>
            <person name="Li K."/>
            <person name="Lu H.F."/>
            <person name="Shi C."/>
            <person name="Zhu S.T."/>
            <person name="Xiao Z.Y."/>
            <person name="Nan H."/>
            <person name="Yue Y."/>
            <person name="Zhu X.G."/>
            <person name="Wu Y."/>
            <person name="Hong X.N."/>
            <person name="Fan G.Y."/>
            <person name="Tong Y."/>
            <person name="Zhang D."/>
            <person name="Mao C.L."/>
            <person name="Liu Y.L."/>
            <person name="Hao S.J."/>
            <person name="Liu W.Q."/>
            <person name="Lv M.Q."/>
            <person name="Zhang H.B."/>
            <person name="Liu Y."/>
            <person name="Hu-Tang G.R."/>
            <person name="Wang J.P."/>
            <person name="Wang J.H."/>
            <person name="Sun Y.H."/>
            <person name="Ni S.B."/>
            <person name="Chen W.B."/>
            <person name="Zhang X.C."/>
            <person name="Jiao Y.N."/>
            <person name="Eichler E.E."/>
            <person name="Li G.H."/>
            <person name="Liu X."/>
            <person name="Gao L.Z."/>
        </authorList>
    </citation>
    <scope>NUCLEOTIDE SEQUENCE [LARGE SCALE GENOMIC DNA]</scope>
    <source>
        <strain evidence="8">cv. GT1</strain>
        <tissue evidence="7">Leaf</tissue>
    </source>
</reference>
<evidence type="ECO:0000256" key="6">
    <source>
        <dbReference type="SAM" id="MobiDB-lite"/>
    </source>
</evidence>
<evidence type="ECO:0000256" key="5">
    <source>
        <dbReference type="ARBA" id="ARBA00023242"/>
    </source>
</evidence>
<dbReference type="PANTHER" id="PTHR17204:SF25">
    <property type="entry name" value="RRM DOMAIN-CONTAINING PROTEIN"/>
    <property type="match status" value="1"/>
</dbReference>
<organism evidence="7 8">
    <name type="scientific">Hevea brasiliensis</name>
    <name type="common">Para rubber tree</name>
    <name type="synonym">Siphonia brasiliensis</name>
    <dbReference type="NCBI Taxonomy" id="3981"/>
    <lineage>
        <taxon>Eukaryota</taxon>
        <taxon>Viridiplantae</taxon>
        <taxon>Streptophyta</taxon>
        <taxon>Embryophyta</taxon>
        <taxon>Tracheophyta</taxon>
        <taxon>Spermatophyta</taxon>
        <taxon>Magnoliopsida</taxon>
        <taxon>eudicotyledons</taxon>
        <taxon>Gunneridae</taxon>
        <taxon>Pentapetalae</taxon>
        <taxon>rosids</taxon>
        <taxon>fabids</taxon>
        <taxon>Malpighiales</taxon>
        <taxon>Euphorbiaceae</taxon>
        <taxon>Crotonoideae</taxon>
        <taxon>Micrandreae</taxon>
        <taxon>Hevea</taxon>
    </lineage>
</organism>
<keyword evidence="8" id="KW-1185">Reference proteome</keyword>
<feature type="compositionally biased region" description="Acidic residues" evidence="6">
    <location>
        <begin position="22"/>
        <end position="32"/>
    </location>
</feature>
<proteinExistence type="predicted"/>
<dbReference type="GO" id="GO:0006397">
    <property type="term" value="P:mRNA processing"/>
    <property type="evidence" value="ECO:0007669"/>
    <property type="project" value="UniProtKB-KW"/>
</dbReference>
<dbReference type="AlphaFoldDB" id="A0A6A6KZQ4"/>
<name>A0A6A6KZQ4_HEVBR</name>
<evidence type="ECO:0000313" key="8">
    <source>
        <dbReference type="Proteomes" id="UP000467840"/>
    </source>
</evidence>
<dbReference type="SMART" id="SM00386">
    <property type="entry name" value="HAT"/>
    <property type="match status" value="3"/>
</dbReference>
<keyword evidence="4" id="KW-0508">mRNA splicing</keyword>
<evidence type="ECO:0000256" key="3">
    <source>
        <dbReference type="ARBA" id="ARBA00022737"/>
    </source>
</evidence>
<dbReference type="Proteomes" id="UP000467840">
    <property type="component" value="Chromosome 7"/>
</dbReference>
<comment type="caution">
    <text evidence="7">The sequence shown here is derived from an EMBL/GenBank/DDBJ whole genome shotgun (WGS) entry which is preliminary data.</text>
</comment>
<evidence type="ECO:0008006" key="9">
    <source>
        <dbReference type="Google" id="ProtNLM"/>
    </source>
</evidence>
<dbReference type="GO" id="GO:0005634">
    <property type="term" value="C:nucleus"/>
    <property type="evidence" value="ECO:0007669"/>
    <property type="project" value="UniProtKB-SubCell"/>
</dbReference>
<feature type="region of interest" description="Disordered" evidence="6">
    <location>
        <begin position="1"/>
        <end position="38"/>
    </location>
</feature>
<dbReference type="InterPro" id="IPR011990">
    <property type="entry name" value="TPR-like_helical_dom_sf"/>
</dbReference>
<dbReference type="Pfam" id="PF23241">
    <property type="entry name" value="HAT_PRP39_C"/>
    <property type="match status" value="1"/>
</dbReference>
<dbReference type="PANTHER" id="PTHR17204">
    <property type="entry name" value="PRE-MRNA PROCESSING PROTEIN PRP39-RELATED"/>
    <property type="match status" value="1"/>
</dbReference>
<dbReference type="EMBL" id="JAAGAX010000013">
    <property type="protein sequence ID" value="KAF2294064.1"/>
    <property type="molecule type" value="Genomic_DNA"/>
</dbReference>
<dbReference type="InterPro" id="IPR059164">
    <property type="entry name" value="HAT_PRP39_C"/>
</dbReference>
<evidence type="ECO:0000256" key="1">
    <source>
        <dbReference type="ARBA" id="ARBA00004123"/>
    </source>
</evidence>
<gene>
    <name evidence="7" type="ORF">GH714_007212</name>
</gene>